<evidence type="ECO:0000256" key="6">
    <source>
        <dbReference type="ARBA" id="ARBA00023002"/>
    </source>
</evidence>
<evidence type="ECO:0000256" key="5">
    <source>
        <dbReference type="ARBA" id="ARBA00022827"/>
    </source>
</evidence>
<accession>A0A9X3XGC4</accession>
<feature type="domain" description="Acyl-CoA dehydrogenase/oxidase N-terminal" evidence="13">
    <location>
        <begin position="8"/>
        <end position="118"/>
    </location>
</feature>
<dbReference type="GO" id="GO:0033539">
    <property type="term" value="P:fatty acid beta-oxidation using acyl-CoA dehydrogenase"/>
    <property type="evidence" value="ECO:0007669"/>
    <property type="project" value="TreeGrafter"/>
</dbReference>
<dbReference type="RefSeq" id="WP_272424794.1">
    <property type="nucleotide sequence ID" value="NZ_JAGTJJ010000055.1"/>
</dbReference>
<keyword evidence="5 10" id="KW-0274">FAD</keyword>
<dbReference type="AlphaFoldDB" id="A0A9X3XGC4"/>
<dbReference type="Pfam" id="PF00441">
    <property type="entry name" value="Acyl-CoA_dh_1"/>
    <property type="match status" value="1"/>
</dbReference>
<keyword evidence="4 10" id="KW-0285">Flavoprotein</keyword>
<dbReference type="FunFam" id="1.10.540.10:FF:000009">
    <property type="entry name" value="Probable acyl-CoA dehydrogenase"/>
    <property type="match status" value="1"/>
</dbReference>
<feature type="domain" description="Acyl-CoA oxidase/dehydrogenase middle" evidence="12">
    <location>
        <begin position="122"/>
        <end position="219"/>
    </location>
</feature>
<evidence type="ECO:0000256" key="3">
    <source>
        <dbReference type="ARBA" id="ARBA00009347"/>
    </source>
</evidence>
<dbReference type="PANTHER" id="PTHR48083">
    <property type="entry name" value="MEDIUM-CHAIN SPECIFIC ACYL-COA DEHYDROGENASE, MITOCHONDRIAL-RELATED"/>
    <property type="match status" value="1"/>
</dbReference>
<dbReference type="Gene3D" id="1.20.140.10">
    <property type="entry name" value="Butyryl-CoA Dehydrogenase, subunit A, domain 3"/>
    <property type="match status" value="1"/>
</dbReference>
<dbReference type="Pfam" id="PF02770">
    <property type="entry name" value="Acyl-CoA_dh_M"/>
    <property type="match status" value="1"/>
</dbReference>
<dbReference type="Pfam" id="PF02771">
    <property type="entry name" value="Acyl-CoA_dh_N"/>
    <property type="match status" value="1"/>
</dbReference>
<dbReference type="GO" id="GO:0005737">
    <property type="term" value="C:cytoplasm"/>
    <property type="evidence" value="ECO:0007669"/>
    <property type="project" value="TreeGrafter"/>
</dbReference>
<gene>
    <name evidence="14" type="ORF">KEG57_44355</name>
</gene>
<proteinExistence type="inferred from homology"/>
<dbReference type="InterPro" id="IPR036250">
    <property type="entry name" value="AcylCo_DH-like_C"/>
</dbReference>
<dbReference type="GO" id="GO:0003995">
    <property type="term" value="F:acyl-CoA dehydrogenase activity"/>
    <property type="evidence" value="ECO:0007669"/>
    <property type="project" value="InterPro"/>
</dbReference>
<dbReference type="FunFam" id="2.40.110.10:FF:000002">
    <property type="entry name" value="Acyl-CoA dehydrogenase fadE12"/>
    <property type="match status" value="1"/>
</dbReference>
<dbReference type="SUPFAM" id="SSF47203">
    <property type="entry name" value="Acyl-CoA dehydrogenase C-terminal domain-like"/>
    <property type="match status" value="1"/>
</dbReference>
<dbReference type="InterPro" id="IPR009100">
    <property type="entry name" value="AcylCoA_DH/oxidase_NM_dom_sf"/>
</dbReference>
<comment type="pathway">
    <text evidence="2">Siderophore biosynthesis; mycobactin biosynthesis.</text>
</comment>
<organism evidence="14 15">
    <name type="scientific">Polyangium jinanense</name>
    <dbReference type="NCBI Taxonomy" id="2829994"/>
    <lineage>
        <taxon>Bacteria</taxon>
        <taxon>Pseudomonadati</taxon>
        <taxon>Myxococcota</taxon>
        <taxon>Polyangia</taxon>
        <taxon>Polyangiales</taxon>
        <taxon>Polyangiaceae</taxon>
        <taxon>Polyangium</taxon>
    </lineage>
</organism>
<evidence type="ECO:0000256" key="9">
    <source>
        <dbReference type="ARBA" id="ARBA00042660"/>
    </source>
</evidence>
<evidence type="ECO:0000256" key="1">
    <source>
        <dbReference type="ARBA" id="ARBA00001974"/>
    </source>
</evidence>
<comment type="cofactor">
    <cofactor evidence="1 10">
        <name>FAD</name>
        <dbReference type="ChEBI" id="CHEBI:57692"/>
    </cofactor>
</comment>
<evidence type="ECO:0000256" key="7">
    <source>
        <dbReference type="ARBA" id="ARBA00037085"/>
    </source>
</evidence>
<evidence type="ECO:0000313" key="14">
    <source>
        <dbReference type="EMBL" id="MDC3987581.1"/>
    </source>
</evidence>
<evidence type="ECO:0000259" key="13">
    <source>
        <dbReference type="Pfam" id="PF02771"/>
    </source>
</evidence>
<evidence type="ECO:0000256" key="4">
    <source>
        <dbReference type="ARBA" id="ARBA00022630"/>
    </source>
</evidence>
<dbReference type="PANTHER" id="PTHR48083:SF20">
    <property type="entry name" value="LONG-CHAIN SPECIFIC ACYL-COA DEHYDROGENASE, MITOCHONDRIAL"/>
    <property type="match status" value="1"/>
</dbReference>
<feature type="domain" description="Acyl-CoA dehydrogenase/oxidase C-terminal" evidence="11">
    <location>
        <begin position="231"/>
        <end position="379"/>
    </location>
</feature>
<evidence type="ECO:0000259" key="12">
    <source>
        <dbReference type="Pfam" id="PF02770"/>
    </source>
</evidence>
<dbReference type="InterPro" id="IPR006091">
    <property type="entry name" value="Acyl-CoA_Oxase/DH_mid-dom"/>
</dbReference>
<comment type="caution">
    <text evidence="14">The sequence shown here is derived from an EMBL/GenBank/DDBJ whole genome shotgun (WGS) entry which is preliminary data.</text>
</comment>
<dbReference type="InterPro" id="IPR037069">
    <property type="entry name" value="AcylCoA_DH/ox_N_sf"/>
</dbReference>
<name>A0A9X3XGC4_9BACT</name>
<reference evidence="14 15" key="1">
    <citation type="submission" date="2021-04" db="EMBL/GenBank/DDBJ databases">
        <title>Genome analysis of Polyangium sp.</title>
        <authorList>
            <person name="Li Y."/>
            <person name="Wang J."/>
        </authorList>
    </citation>
    <scope>NUCLEOTIDE SEQUENCE [LARGE SCALE GENOMIC DNA]</scope>
    <source>
        <strain evidence="14 15">SDU14</strain>
    </source>
</reference>
<evidence type="ECO:0000259" key="11">
    <source>
        <dbReference type="Pfam" id="PF00441"/>
    </source>
</evidence>
<evidence type="ECO:0000313" key="15">
    <source>
        <dbReference type="Proteomes" id="UP001151081"/>
    </source>
</evidence>
<dbReference type="InterPro" id="IPR009075">
    <property type="entry name" value="AcylCo_DH/oxidase_C"/>
</dbReference>
<dbReference type="Gene3D" id="2.40.110.10">
    <property type="entry name" value="Butyryl-CoA Dehydrogenase, subunit A, domain 2"/>
    <property type="match status" value="1"/>
</dbReference>
<sequence>MDRNLFREEHELFRTSFRRFIDREVKPHQERWMEQGSVDREAWRKAGEGGFLCPSLDPAYGGAGGDFLHSVIVIEEMARAYDSGFAMSLHSDVVVPYIATFGTEEQKQRWLPGCASGEIVTAIAMTEPGTGSDLAGLATTAVRDGDHYVLNGAKTFISNGILCDICIVAAKTDTNAENAHRGISLFVVEAGTPGFVKGKKLRKMGLPSQDTSELSFEDCRVPVKNRLGEEGGGFLMLMQKLQQERLVVAVGCQAGAERILEDTVAYCKERKAFGKPISKFQNTQFKLAECATKVEVGRAFLDRLIAEHVAGKYLVKECSMAKLWQTEMLGEVVDECLQFFGGYGYMLEYPVTRAYMDARVQRIFAGTNEIMKVIIAKQMGL</sequence>
<dbReference type="FunFam" id="1.20.140.10:FF:000001">
    <property type="entry name" value="Acyl-CoA dehydrogenase"/>
    <property type="match status" value="1"/>
</dbReference>
<dbReference type="SUPFAM" id="SSF56645">
    <property type="entry name" value="Acyl-CoA dehydrogenase NM domain-like"/>
    <property type="match status" value="1"/>
</dbReference>
<dbReference type="InterPro" id="IPR050741">
    <property type="entry name" value="Acyl-CoA_dehydrogenase"/>
</dbReference>
<dbReference type="InterPro" id="IPR046373">
    <property type="entry name" value="Acyl-CoA_Oxase/DH_mid-dom_sf"/>
</dbReference>
<dbReference type="EMBL" id="JAGTJJ010000055">
    <property type="protein sequence ID" value="MDC3987581.1"/>
    <property type="molecule type" value="Genomic_DNA"/>
</dbReference>
<comment type="similarity">
    <text evidence="3 10">Belongs to the acyl-CoA dehydrogenase family.</text>
</comment>
<dbReference type="Gene3D" id="1.10.540.10">
    <property type="entry name" value="Acyl-CoA dehydrogenase/oxidase, N-terminal domain"/>
    <property type="match status" value="1"/>
</dbReference>
<evidence type="ECO:0000256" key="10">
    <source>
        <dbReference type="RuleBase" id="RU362125"/>
    </source>
</evidence>
<protein>
    <recommendedName>
        <fullName evidence="8">Acyl-[acyl-carrier-protein] dehydrogenase MbtN</fullName>
    </recommendedName>
    <alternativeName>
        <fullName evidence="9">Mycobactin synthase protein N</fullName>
    </alternativeName>
</protein>
<dbReference type="GO" id="GO:0050660">
    <property type="term" value="F:flavin adenine dinucleotide binding"/>
    <property type="evidence" value="ECO:0007669"/>
    <property type="project" value="InterPro"/>
</dbReference>
<dbReference type="PROSITE" id="PS00073">
    <property type="entry name" value="ACYL_COA_DH_2"/>
    <property type="match status" value="1"/>
</dbReference>
<evidence type="ECO:0000256" key="2">
    <source>
        <dbReference type="ARBA" id="ARBA00005102"/>
    </source>
</evidence>
<dbReference type="Proteomes" id="UP001151081">
    <property type="component" value="Unassembled WGS sequence"/>
</dbReference>
<comment type="function">
    <text evidence="7">Catalyzes the dehydrogenation at the alpha-beta position of ACP-bound acyl chains. This results in the introduction of a double bond in the lipidic chain, which is further transferred to the epsilon-amino group of lysine residue in the mycobactin core by MbtK.</text>
</comment>
<dbReference type="InterPro" id="IPR013786">
    <property type="entry name" value="AcylCoA_DH/ox_N"/>
</dbReference>
<evidence type="ECO:0000256" key="8">
    <source>
        <dbReference type="ARBA" id="ARBA00040394"/>
    </source>
</evidence>
<dbReference type="InterPro" id="IPR006089">
    <property type="entry name" value="Acyl-CoA_DH_CS"/>
</dbReference>
<keyword evidence="15" id="KW-1185">Reference proteome</keyword>
<keyword evidence="6 10" id="KW-0560">Oxidoreductase</keyword>